<dbReference type="AlphaFoldDB" id="A0A0A8K148"/>
<dbReference type="KEGG" id="mcg:GL4_1235"/>
<dbReference type="EMBL" id="AP014648">
    <property type="protein sequence ID" value="BAQ16693.1"/>
    <property type="molecule type" value="Genomic_DNA"/>
</dbReference>
<evidence type="ECO:0000313" key="2">
    <source>
        <dbReference type="EMBL" id="BAQ16693.1"/>
    </source>
</evidence>
<proteinExistence type="predicted"/>
<dbReference type="HOGENOM" id="CLU_159099_3_1_5"/>
<evidence type="ECO:0000256" key="1">
    <source>
        <dbReference type="SAM" id="Phobius"/>
    </source>
</evidence>
<feature type="transmembrane region" description="Helical" evidence="1">
    <location>
        <begin position="6"/>
        <end position="23"/>
    </location>
</feature>
<dbReference type="Proteomes" id="UP000031643">
    <property type="component" value="Chromosome"/>
</dbReference>
<gene>
    <name evidence="2" type="ORF">GL4_1235</name>
</gene>
<organism evidence="2 3">
    <name type="scientific">Methyloceanibacter caenitepidi</name>
    <dbReference type="NCBI Taxonomy" id="1384459"/>
    <lineage>
        <taxon>Bacteria</taxon>
        <taxon>Pseudomonadati</taxon>
        <taxon>Pseudomonadota</taxon>
        <taxon>Alphaproteobacteria</taxon>
        <taxon>Hyphomicrobiales</taxon>
        <taxon>Hyphomicrobiaceae</taxon>
        <taxon>Methyloceanibacter</taxon>
    </lineage>
</organism>
<keyword evidence="3" id="KW-1185">Reference proteome</keyword>
<keyword evidence="1" id="KW-0472">Membrane</keyword>
<name>A0A0A8K148_9HYPH</name>
<evidence type="ECO:0008006" key="4">
    <source>
        <dbReference type="Google" id="ProtNLM"/>
    </source>
</evidence>
<sequence>MGFGFIFWLIVLAVIIAVAVWFVRSRPLADNQGSLDQRSPTIKVLEERYARGEINREECLQKRDIID</sequence>
<accession>A0A0A8K148</accession>
<keyword evidence="1" id="KW-1133">Transmembrane helix</keyword>
<reference evidence="2 3" key="1">
    <citation type="submission" date="2014-09" db="EMBL/GenBank/DDBJ databases">
        <title>Genome sequencing of Methyloceanibacter caenitepidi Gela4.</title>
        <authorList>
            <person name="Takeuchi M."/>
            <person name="Susumu S."/>
            <person name="Kamagata Y."/>
            <person name="Oshima K."/>
            <person name="Hattori M."/>
            <person name="Iwasaki W."/>
        </authorList>
    </citation>
    <scope>NUCLEOTIDE SEQUENCE [LARGE SCALE GENOMIC DNA]</scope>
    <source>
        <strain evidence="2 3">Gela4</strain>
    </source>
</reference>
<keyword evidence="1" id="KW-0812">Transmembrane</keyword>
<evidence type="ECO:0000313" key="3">
    <source>
        <dbReference type="Proteomes" id="UP000031643"/>
    </source>
</evidence>
<protein>
    <recommendedName>
        <fullName evidence="4">SHOCT domain-containing protein</fullName>
    </recommendedName>
</protein>